<accession>A0A1Y5IAT0</accession>
<keyword evidence="1" id="KW-0808">Transferase</keyword>
<dbReference type="EMBL" id="KZ155825">
    <property type="protein sequence ID" value="OUS44262.1"/>
    <property type="molecule type" value="Genomic_DNA"/>
</dbReference>
<dbReference type="OrthoDB" id="544619at2759"/>
<evidence type="ECO:0000256" key="4">
    <source>
        <dbReference type="ARBA" id="ARBA00022840"/>
    </source>
</evidence>
<dbReference type="SUPFAM" id="SSF56112">
    <property type="entry name" value="Protein kinase-like (PK-like)"/>
    <property type="match status" value="1"/>
</dbReference>
<evidence type="ECO:0000256" key="1">
    <source>
        <dbReference type="ARBA" id="ARBA00022679"/>
    </source>
</evidence>
<dbReference type="PROSITE" id="PS50011">
    <property type="entry name" value="PROTEIN_KINASE_DOM"/>
    <property type="match status" value="1"/>
</dbReference>
<dbReference type="GO" id="GO:0004674">
    <property type="term" value="F:protein serine/threonine kinase activity"/>
    <property type="evidence" value="ECO:0007669"/>
    <property type="project" value="UniProtKB-KW"/>
</dbReference>
<dbReference type="AlphaFoldDB" id="Q00UE6"/>
<comment type="catalytic activity">
    <reaction evidence="8">
        <text>L-threonyl-[protein] + ATP = O-phospho-L-threonyl-[protein] + ADP + H(+)</text>
        <dbReference type="Rhea" id="RHEA:46608"/>
        <dbReference type="Rhea" id="RHEA-COMP:11060"/>
        <dbReference type="Rhea" id="RHEA-COMP:11605"/>
        <dbReference type="ChEBI" id="CHEBI:15378"/>
        <dbReference type="ChEBI" id="CHEBI:30013"/>
        <dbReference type="ChEBI" id="CHEBI:30616"/>
        <dbReference type="ChEBI" id="CHEBI:61977"/>
        <dbReference type="ChEBI" id="CHEBI:456216"/>
        <dbReference type="EC" id="2.7.12.2"/>
    </reaction>
</comment>
<keyword evidence="3 13" id="KW-0418">Kinase</keyword>
<dbReference type="InParanoid" id="Q00UE6"/>
<feature type="domain" description="Protein kinase" evidence="12">
    <location>
        <begin position="32"/>
        <end position="336"/>
    </location>
</feature>
<dbReference type="STRING" id="70448.Q00UE6"/>
<dbReference type="SMART" id="SM00220">
    <property type="entry name" value="S_TKc"/>
    <property type="match status" value="1"/>
</dbReference>
<organism evidence="13 15">
    <name type="scientific">Ostreococcus tauri</name>
    <name type="common">Marine green alga</name>
    <dbReference type="NCBI Taxonomy" id="70448"/>
    <lineage>
        <taxon>Eukaryota</taxon>
        <taxon>Viridiplantae</taxon>
        <taxon>Chlorophyta</taxon>
        <taxon>Mamiellophyceae</taxon>
        <taxon>Mamiellales</taxon>
        <taxon>Bathycoccaceae</taxon>
        <taxon>Ostreococcus</taxon>
    </lineage>
</organism>
<reference evidence="13" key="2">
    <citation type="journal article" date="2014" name="BMC Genomics">
        <title>An improved genome of the model marine alga Ostreococcus tauri unfolds by assessing Illumina de novo assemblies.</title>
        <authorList>
            <person name="Blanc-Mathieu R."/>
            <person name="Verhelst B."/>
            <person name="Derelle E."/>
            <person name="Rombauts S."/>
            <person name="Bouget F.Y."/>
            <person name="Carre I."/>
            <person name="Chateau A."/>
            <person name="Eyre-Walker A."/>
            <person name="Grimsley N."/>
            <person name="Moreau H."/>
            <person name="Piegu B."/>
            <person name="Rivals E."/>
            <person name="Schackwitz W."/>
            <person name="Van de Peer Y."/>
            <person name="Piganeau G."/>
        </authorList>
    </citation>
    <scope>NUCLEOTIDE SEQUENCE</scope>
    <source>
        <strain evidence="13">RCC4221</strain>
    </source>
</reference>
<comment type="catalytic activity">
    <reaction evidence="9">
        <text>L-tyrosyl-[protein] + ATP = O-phospho-L-tyrosyl-[protein] + ADP + H(+)</text>
        <dbReference type="Rhea" id="RHEA:10596"/>
        <dbReference type="Rhea" id="RHEA-COMP:10136"/>
        <dbReference type="Rhea" id="RHEA-COMP:20101"/>
        <dbReference type="ChEBI" id="CHEBI:15378"/>
        <dbReference type="ChEBI" id="CHEBI:30616"/>
        <dbReference type="ChEBI" id="CHEBI:46858"/>
        <dbReference type="ChEBI" id="CHEBI:61978"/>
        <dbReference type="ChEBI" id="CHEBI:456216"/>
        <dbReference type="EC" id="2.7.12.2"/>
    </reaction>
</comment>
<evidence type="ECO:0000313" key="15">
    <source>
        <dbReference type="Proteomes" id="UP000009170"/>
    </source>
</evidence>
<dbReference type="KEGG" id="ota:OT_ostta16g01050"/>
<dbReference type="InterPro" id="IPR011009">
    <property type="entry name" value="Kinase-like_dom_sf"/>
</dbReference>
<dbReference type="Pfam" id="PF00069">
    <property type="entry name" value="Pkinase"/>
    <property type="match status" value="1"/>
</dbReference>
<accession>A0A454XY25</accession>
<evidence type="ECO:0000259" key="12">
    <source>
        <dbReference type="PROSITE" id="PS50011"/>
    </source>
</evidence>
<feature type="binding site" evidence="10">
    <location>
        <position position="60"/>
    </location>
    <ligand>
        <name>ATP</name>
        <dbReference type="ChEBI" id="CHEBI:30616"/>
    </ligand>
</feature>
<evidence type="ECO:0000256" key="11">
    <source>
        <dbReference type="RuleBase" id="RU000304"/>
    </source>
</evidence>
<evidence type="ECO:0000256" key="2">
    <source>
        <dbReference type="ARBA" id="ARBA00022741"/>
    </source>
</evidence>
<evidence type="ECO:0000256" key="5">
    <source>
        <dbReference type="ARBA" id="ARBA00038035"/>
    </source>
</evidence>
<keyword evidence="11" id="KW-0723">Serine/threonine-protein kinase</keyword>
<keyword evidence="15" id="KW-1185">Reference proteome</keyword>
<evidence type="ECO:0000256" key="3">
    <source>
        <dbReference type="ARBA" id="ARBA00022777"/>
    </source>
</evidence>
<dbReference type="PANTHER" id="PTHR48013">
    <property type="entry name" value="DUAL SPECIFICITY MITOGEN-ACTIVATED PROTEIN KINASE KINASE 5-RELATED"/>
    <property type="match status" value="1"/>
</dbReference>
<evidence type="ECO:0000256" key="6">
    <source>
        <dbReference type="ARBA" id="ARBA00038999"/>
    </source>
</evidence>
<dbReference type="PANTHER" id="PTHR48013:SF9">
    <property type="entry name" value="DUAL SPECIFICITY MITOGEN-ACTIVATED PROTEIN KINASE KINASE 5"/>
    <property type="match status" value="1"/>
</dbReference>
<dbReference type="EC" id="2.7.12.2" evidence="6"/>
<dbReference type="EMBL" id="CAID01000016">
    <property type="protein sequence ID" value="CAL58103.1"/>
    <property type="molecule type" value="Genomic_DNA"/>
</dbReference>
<sequence>MPSVTSTARGGAGDAVAVEATVDGCLNDWTARRGRGVIGRGSSAVVTATWHARLGTVAVKRVRVDDSTMETQAKKEAATLRKMMSRRKSSSSPCAIEDAHGGIVRCLGLGFDGRANEANFALELMHEGSLDDVVRKRGPLGPHPRAAMCALRCLTNGLSYLHDVLGVVHRDVKPSNVLVDKEGAFKLCDFGLCERICGIATEVRSPLSFDVKSSSESNMLGTIAYMSPERLVSSAGRCGPKSDVWSLGVTVLEAVLGRPIFNIEDGGPLGLVMQIVEDDIDVGGIVIDDDVASTTLRAALYACLRKRPEERVSTRELRGVDGVTIDGVGVDLHKYSCLDAQKFLYPDFGKVVAATSERSEDSDDSIF</sequence>
<dbReference type="Proteomes" id="UP000009170">
    <property type="component" value="Unassembled WGS sequence"/>
</dbReference>
<keyword evidence="2 10" id="KW-0547">Nucleotide-binding</keyword>
<dbReference type="RefSeq" id="XP_003083554.1">
    <property type="nucleotide sequence ID" value="XM_003083506.1"/>
</dbReference>
<dbReference type="GO" id="GO:0005524">
    <property type="term" value="F:ATP binding"/>
    <property type="evidence" value="ECO:0007669"/>
    <property type="project" value="UniProtKB-UniRule"/>
</dbReference>
<dbReference type="PROSITE" id="PS00108">
    <property type="entry name" value="PROTEIN_KINASE_ST"/>
    <property type="match status" value="1"/>
</dbReference>
<evidence type="ECO:0000256" key="9">
    <source>
        <dbReference type="ARBA" id="ARBA00051693"/>
    </source>
</evidence>
<evidence type="ECO:0000256" key="8">
    <source>
        <dbReference type="ARBA" id="ARBA00049299"/>
    </source>
</evidence>
<dbReference type="GO" id="GO:0004708">
    <property type="term" value="F:MAP kinase kinase activity"/>
    <property type="evidence" value="ECO:0007669"/>
    <property type="project" value="UniProtKB-EC"/>
</dbReference>
<reference evidence="13 15" key="1">
    <citation type="journal article" date="2006" name="Proc. Natl. Acad. Sci. U.S.A.">
        <title>Genome analysis of the smallest free-living eukaryote Ostreococcus tauri unveils many unique features.</title>
        <authorList>
            <person name="Derelle E."/>
            <person name="Ferraz C."/>
            <person name="Rombauts S."/>
            <person name="Rouze P."/>
            <person name="Worden A.Z."/>
            <person name="Robbens S."/>
            <person name="Partensky F."/>
            <person name="Degroeve S."/>
            <person name="Echeynie S."/>
            <person name="Cooke R."/>
            <person name="Saeys Y."/>
            <person name="Wuyts J."/>
            <person name="Jabbari K."/>
            <person name="Bowler C."/>
            <person name="Panaud O."/>
            <person name="Piegu B."/>
            <person name="Ball S.G."/>
            <person name="Ral J.-P."/>
            <person name="Bouget F.-Y."/>
            <person name="Piganeau G."/>
            <person name="De Baets B."/>
            <person name="Picard A."/>
            <person name="Delseny M."/>
            <person name="Demaille J."/>
            <person name="Van de Peer Y."/>
            <person name="Moreau H."/>
        </authorList>
    </citation>
    <scope>NUCLEOTIDE SEQUENCE [LARGE SCALE GENOMIC DNA]</scope>
    <source>
        <strain evidence="13 15">OTTH0595</strain>
    </source>
</reference>
<dbReference type="Proteomes" id="UP000195557">
    <property type="component" value="Unassembled WGS sequence"/>
</dbReference>
<evidence type="ECO:0000313" key="13">
    <source>
        <dbReference type="EMBL" id="CAL58103.1"/>
    </source>
</evidence>
<gene>
    <name evidence="14" type="ORF">BE221DRAFT_206929</name>
    <name evidence="13" type="ORF">OT_ostta16g01050</name>
</gene>
<dbReference type="OMA" id="LINECGE"/>
<name>Q00UE6_OSTTA</name>
<dbReference type="InterPro" id="IPR000719">
    <property type="entry name" value="Prot_kinase_dom"/>
</dbReference>
<keyword evidence="4 10" id="KW-0067">ATP-binding</keyword>
<comment type="similarity">
    <text evidence="5">Belongs to the protein kinase superfamily. STE Ser/Thr protein kinase family. MAP kinase kinase subfamily.</text>
</comment>
<evidence type="ECO:0000256" key="10">
    <source>
        <dbReference type="PROSITE-ProRule" id="PRU10141"/>
    </source>
</evidence>
<accession>Q00UE6</accession>
<dbReference type="PROSITE" id="PS00107">
    <property type="entry name" value="PROTEIN_KINASE_ATP"/>
    <property type="match status" value="1"/>
</dbReference>
<reference evidence="14" key="3">
    <citation type="submission" date="2017-04" db="EMBL/GenBank/DDBJ databases">
        <title>Population genomics of picophytoplankton unveils novel chromosome hypervariability.</title>
        <authorList>
            <consortium name="DOE Joint Genome Institute"/>
            <person name="Blanc-Mathieu R."/>
            <person name="Krasovec M."/>
            <person name="Hebrard M."/>
            <person name="Yau S."/>
            <person name="Desgranges E."/>
            <person name="Martin J."/>
            <person name="Schackwitz W."/>
            <person name="Kuo A."/>
            <person name="Salin G."/>
            <person name="Donnadieu C."/>
            <person name="Desdevises Y."/>
            <person name="Sanchez-Ferandin S."/>
            <person name="Moreau H."/>
            <person name="Rivals E."/>
            <person name="Grigoriev I.V."/>
            <person name="Grimsley N."/>
            <person name="Eyre-Walker A."/>
            <person name="Piganeau G."/>
        </authorList>
    </citation>
    <scope>NUCLEOTIDE SEQUENCE [LARGE SCALE GENOMIC DNA]</scope>
    <source>
        <strain evidence="14">RCC 1115</strain>
    </source>
</reference>
<evidence type="ECO:0000256" key="7">
    <source>
        <dbReference type="ARBA" id="ARBA00049014"/>
    </source>
</evidence>
<evidence type="ECO:0000313" key="14">
    <source>
        <dbReference type="EMBL" id="OUS44262.1"/>
    </source>
</evidence>
<dbReference type="GeneID" id="9830928"/>
<comment type="catalytic activity">
    <reaction evidence="7">
        <text>L-seryl-[protein] + ATP = O-phospho-L-seryl-[protein] + ADP + H(+)</text>
        <dbReference type="Rhea" id="RHEA:17989"/>
        <dbReference type="Rhea" id="RHEA-COMP:9863"/>
        <dbReference type="Rhea" id="RHEA-COMP:11604"/>
        <dbReference type="ChEBI" id="CHEBI:15378"/>
        <dbReference type="ChEBI" id="CHEBI:29999"/>
        <dbReference type="ChEBI" id="CHEBI:30616"/>
        <dbReference type="ChEBI" id="CHEBI:83421"/>
        <dbReference type="ChEBI" id="CHEBI:456216"/>
        <dbReference type="EC" id="2.7.12.2"/>
    </reaction>
</comment>
<protein>
    <recommendedName>
        <fullName evidence="6">mitogen-activated protein kinase kinase</fullName>
        <ecNumber evidence="6">2.7.12.2</ecNumber>
    </recommendedName>
</protein>
<proteinExistence type="inferred from homology"/>
<dbReference type="Gene3D" id="1.10.510.10">
    <property type="entry name" value="Transferase(Phosphotransferase) domain 1"/>
    <property type="match status" value="1"/>
</dbReference>
<dbReference type="InterPro" id="IPR008271">
    <property type="entry name" value="Ser/Thr_kinase_AS"/>
</dbReference>
<dbReference type="InterPro" id="IPR017441">
    <property type="entry name" value="Protein_kinase_ATP_BS"/>
</dbReference>